<accession>A0A080M397</accession>
<sequence>MVHGGSRDEVLQKVSEIVRLLGQACRAHDVLFSTEILKKAEGRLGD</sequence>
<protein>
    <submittedName>
        <fullName evidence="1">Uncharacterized protein</fullName>
    </submittedName>
</protein>
<evidence type="ECO:0000313" key="1">
    <source>
        <dbReference type="EMBL" id="KFB75762.1"/>
    </source>
</evidence>
<dbReference type="Gene3D" id="3.30.70.3460">
    <property type="match status" value="1"/>
</dbReference>
<reference evidence="1 3" key="1">
    <citation type="submission" date="2014-02" db="EMBL/GenBank/DDBJ databases">
        <title>Expanding our view of genomic diversity in Candidatus Accumulibacter clades.</title>
        <authorList>
            <person name="Skennerton C.T."/>
            <person name="Barr J.J."/>
            <person name="Slater F.R."/>
            <person name="Bond P.L."/>
            <person name="Tyson G.W."/>
        </authorList>
    </citation>
    <scope>NUCLEOTIDE SEQUENCE [LARGE SCALE GENOMIC DNA]</scope>
    <source>
        <strain evidence="3">SK-02</strain>
    </source>
</reference>
<dbReference type="STRING" id="1453999.AW06_003143"/>
<name>A0A080M397_9PROT</name>
<dbReference type="Proteomes" id="UP000021315">
    <property type="component" value="Unassembled WGS sequence"/>
</dbReference>
<gene>
    <name evidence="1" type="ORF">AW06_003143</name>
    <name evidence="2" type="ORF">HWD57_19950</name>
</gene>
<reference evidence="2" key="3">
    <citation type="submission" date="2020-06" db="EMBL/GenBank/DDBJ databases">
        <authorList>
            <person name="Arumugam K."/>
            <person name="Besarab I."/>
            <person name="Haryono M."/>
            <person name="Bagci C."/>
            <person name="Beier S."/>
            <person name="Buchfink B."/>
            <person name="Gorska A."/>
            <person name="Qiu G."/>
            <person name="Huson D.H."/>
            <person name="Williams R.B."/>
        </authorList>
    </citation>
    <scope>NUCLEOTIDE SEQUENCE</scope>
    <source>
        <strain evidence="2">SSA1</strain>
    </source>
</reference>
<dbReference type="KEGG" id="acog:HWD57_19950"/>
<dbReference type="EMBL" id="CP058708">
    <property type="protein sequence ID" value="QLH51810.1"/>
    <property type="molecule type" value="Genomic_DNA"/>
</dbReference>
<dbReference type="Proteomes" id="UP000509684">
    <property type="component" value="Chromosome"/>
</dbReference>
<proteinExistence type="predicted"/>
<keyword evidence="3" id="KW-1185">Reference proteome</keyword>
<evidence type="ECO:0000313" key="3">
    <source>
        <dbReference type="Proteomes" id="UP000021315"/>
    </source>
</evidence>
<reference evidence="2 4" key="2">
    <citation type="journal article" date="2019" name="Microbiome">
        <title>Annotated bacterial chromosomes from frame-shift-corrected long-read metagenomic data.</title>
        <authorList>
            <person name="Arumugam K."/>
            <person name="Bagci C."/>
            <person name="Bessarab I."/>
            <person name="Beier S."/>
            <person name="Buchfink B."/>
            <person name="Gorska A."/>
            <person name="Qiu G."/>
            <person name="Huson D.H."/>
            <person name="Williams R.B.H."/>
        </authorList>
    </citation>
    <scope>NUCLEOTIDE SEQUENCE [LARGE SCALE GENOMIC DNA]</scope>
    <source>
        <strain evidence="2">SSA1</strain>
    </source>
</reference>
<evidence type="ECO:0000313" key="4">
    <source>
        <dbReference type="Proteomes" id="UP000509684"/>
    </source>
</evidence>
<accession>A0A7D5NDQ0</accession>
<evidence type="ECO:0000313" key="2">
    <source>
        <dbReference type="EMBL" id="QLH51810.1"/>
    </source>
</evidence>
<organism evidence="1 3">
    <name type="scientific">Candidatus Accumulibacter cognatus</name>
    <dbReference type="NCBI Taxonomy" id="2954383"/>
    <lineage>
        <taxon>Bacteria</taxon>
        <taxon>Pseudomonadati</taxon>
        <taxon>Pseudomonadota</taxon>
        <taxon>Betaproteobacteria</taxon>
        <taxon>Candidatus Accumulibacter</taxon>
    </lineage>
</organism>
<dbReference type="EMBL" id="JDST02000074">
    <property type="protein sequence ID" value="KFB75762.1"/>
    <property type="molecule type" value="Genomic_DNA"/>
</dbReference>
<dbReference type="AlphaFoldDB" id="A0A080M397"/>